<organism evidence="1 2">
    <name type="scientific">Muricoccus pecuniae</name>
    <dbReference type="NCBI Taxonomy" id="693023"/>
    <lineage>
        <taxon>Bacteria</taxon>
        <taxon>Pseudomonadati</taxon>
        <taxon>Pseudomonadota</taxon>
        <taxon>Alphaproteobacteria</taxon>
        <taxon>Acetobacterales</taxon>
        <taxon>Roseomonadaceae</taxon>
        <taxon>Muricoccus</taxon>
    </lineage>
</organism>
<evidence type="ECO:0000313" key="2">
    <source>
        <dbReference type="Proteomes" id="UP000580654"/>
    </source>
</evidence>
<dbReference type="Proteomes" id="UP000580654">
    <property type="component" value="Unassembled WGS sequence"/>
</dbReference>
<dbReference type="EMBL" id="JACIJD010000009">
    <property type="protein sequence ID" value="MBB5694324.1"/>
    <property type="molecule type" value="Genomic_DNA"/>
</dbReference>
<comment type="caution">
    <text evidence="1">The sequence shown here is derived from an EMBL/GenBank/DDBJ whole genome shotgun (WGS) entry which is preliminary data.</text>
</comment>
<evidence type="ECO:0000313" key="1">
    <source>
        <dbReference type="EMBL" id="MBB5694324.1"/>
    </source>
</evidence>
<name>A0A840YJU4_9PROT</name>
<keyword evidence="2" id="KW-1185">Reference proteome</keyword>
<dbReference type="AlphaFoldDB" id="A0A840YJU4"/>
<reference evidence="1 2" key="1">
    <citation type="submission" date="2020-08" db="EMBL/GenBank/DDBJ databases">
        <title>Genomic Encyclopedia of Type Strains, Phase IV (KMG-IV): sequencing the most valuable type-strain genomes for metagenomic binning, comparative biology and taxonomic classification.</title>
        <authorList>
            <person name="Goeker M."/>
        </authorList>
    </citation>
    <scope>NUCLEOTIDE SEQUENCE [LARGE SCALE GENOMIC DNA]</scope>
    <source>
        <strain evidence="1 2">DSM 25622</strain>
    </source>
</reference>
<accession>A0A840YJU4</accession>
<proteinExistence type="predicted"/>
<sequence length="40" mass="4353">MFEAVFLSSIALLAVAQVATRRALDRSPGLSRMLHRAPAE</sequence>
<protein>
    <submittedName>
        <fullName evidence="1">Uncharacterized protein</fullName>
    </submittedName>
</protein>
<dbReference type="RefSeq" id="WP_281394351.1">
    <property type="nucleotide sequence ID" value="NZ_JACIJD010000009.1"/>
</dbReference>
<gene>
    <name evidence="1" type="ORF">FHS87_002369</name>
</gene>